<name>A0ABV4Y1X3_9CYAN</name>
<dbReference type="Proteomes" id="UP001576784">
    <property type="component" value="Unassembled WGS sequence"/>
</dbReference>
<organism evidence="1 2">
    <name type="scientific">Floridaenema flaviceps BLCC-F50</name>
    <dbReference type="NCBI Taxonomy" id="3153642"/>
    <lineage>
        <taxon>Bacteria</taxon>
        <taxon>Bacillati</taxon>
        <taxon>Cyanobacteriota</taxon>
        <taxon>Cyanophyceae</taxon>
        <taxon>Oscillatoriophycideae</taxon>
        <taxon>Aerosakkonematales</taxon>
        <taxon>Aerosakkonemataceae</taxon>
        <taxon>Floridanema</taxon>
        <taxon>Floridanema flaviceps</taxon>
    </lineage>
</organism>
<reference evidence="1 2" key="1">
    <citation type="submission" date="2024-09" db="EMBL/GenBank/DDBJ databases">
        <title>Floridaenema gen nov. (Aerosakkonemataceae, Aerosakkonematales ord. nov., Cyanobacteria) from benthic tropical and subtropical fresh waters, with the description of four new species.</title>
        <authorList>
            <person name="Moretto J.A."/>
            <person name="Berthold D.E."/>
            <person name="Lefler F.W."/>
            <person name="Huang I.-S."/>
            <person name="Laughinghouse H. IV."/>
        </authorList>
    </citation>
    <scope>NUCLEOTIDE SEQUENCE [LARGE SCALE GENOMIC DNA]</scope>
    <source>
        <strain evidence="1 2">BLCC-F50</strain>
    </source>
</reference>
<accession>A0ABV4Y1X3</accession>
<gene>
    <name evidence="1" type="ORF">ACE1CI_33955</name>
</gene>
<proteinExistence type="predicted"/>
<protein>
    <submittedName>
        <fullName evidence="1">Uncharacterized protein</fullName>
    </submittedName>
</protein>
<keyword evidence="2" id="KW-1185">Reference proteome</keyword>
<dbReference type="EMBL" id="JBHFNR010000271">
    <property type="protein sequence ID" value="MFB2897946.1"/>
    <property type="molecule type" value="Genomic_DNA"/>
</dbReference>
<evidence type="ECO:0000313" key="1">
    <source>
        <dbReference type="EMBL" id="MFB2897946.1"/>
    </source>
</evidence>
<sequence length="82" mass="8751">MLSDDRTPNAISHTALIVAALTISELSVDGSFLGADFVSVKSVEVGEKARKSDRLIPHHCSDAKYPAVSSQLISLKARTKKA</sequence>
<evidence type="ECO:0000313" key="2">
    <source>
        <dbReference type="Proteomes" id="UP001576784"/>
    </source>
</evidence>
<dbReference type="RefSeq" id="WP_413267553.1">
    <property type="nucleotide sequence ID" value="NZ_JBHFNR010000271.1"/>
</dbReference>
<comment type="caution">
    <text evidence="1">The sequence shown here is derived from an EMBL/GenBank/DDBJ whole genome shotgun (WGS) entry which is preliminary data.</text>
</comment>